<dbReference type="AlphaFoldDB" id="A0A452GFS2"/>
<evidence type="ECO:0000313" key="9">
    <source>
        <dbReference type="Ensembl" id="ENSGAGP00000000387.1"/>
    </source>
</evidence>
<feature type="region of interest" description="Disordered" evidence="6">
    <location>
        <begin position="878"/>
        <end position="899"/>
    </location>
</feature>
<evidence type="ECO:0008006" key="11">
    <source>
        <dbReference type="Google" id="ProtNLM"/>
    </source>
</evidence>
<dbReference type="Proteomes" id="UP000291020">
    <property type="component" value="Unassembled WGS sequence"/>
</dbReference>
<dbReference type="GO" id="GO:0098957">
    <property type="term" value="P:anterograde axonal transport of mitochondrion"/>
    <property type="evidence" value="ECO:0007669"/>
    <property type="project" value="TreeGrafter"/>
</dbReference>
<dbReference type="SMART" id="SM01424">
    <property type="entry name" value="HAP1_N"/>
    <property type="match status" value="1"/>
</dbReference>
<dbReference type="GO" id="GO:0048011">
    <property type="term" value="P:neurotrophin TRK receptor signaling pathway"/>
    <property type="evidence" value="ECO:0007669"/>
    <property type="project" value="TreeGrafter"/>
</dbReference>
<feature type="region of interest" description="Disordered" evidence="6">
    <location>
        <begin position="553"/>
        <end position="572"/>
    </location>
</feature>
<feature type="region of interest" description="Disordered" evidence="6">
    <location>
        <begin position="478"/>
        <end position="513"/>
    </location>
</feature>
<dbReference type="GO" id="GO:0022008">
    <property type="term" value="P:neurogenesis"/>
    <property type="evidence" value="ECO:0007669"/>
    <property type="project" value="TreeGrafter"/>
</dbReference>
<protein>
    <recommendedName>
        <fullName evidence="11">Huntingtin associated protein 1</fullName>
    </recommendedName>
</protein>
<dbReference type="GO" id="GO:0031410">
    <property type="term" value="C:cytoplasmic vesicle"/>
    <property type="evidence" value="ECO:0007669"/>
    <property type="project" value="TreeGrafter"/>
</dbReference>
<keyword evidence="10" id="KW-1185">Reference proteome</keyword>
<dbReference type="GO" id="GO:0006605">
    <property type="term" value="P:protein targeting"/>
    <property type="evidence" value="ECO:0007669"/>
    <property type="project" value="TreeGrafter"/>
</dbReference>
<dbReference type="InterPro" id="IPR051946">
    <property type="entry name" value="Intracell_Traff-Reg"/>
</dbReference>
<dbReference type="Pfam" id="PF12448">
    <property type="entry name" value="Milton"/>
    <property type="match status" value="1"/>
</dbReference>
<dbReference type="STRING" id="38772.ENSGAGP00000000387"/>
<evidence type="ECO:0000256" key="1">
    <source>
        <dbReference type="ARBA" id="ARBA00004173"/>
    </source>
</evidence>
<reference evidence="9" key="3">
    <citation type="submission" date="2025-09" db="UniProtKB">
        <authorList>
            <consortium name="Ensembl"/>
        </authorList>
    </citation>
    <scope>IDENTIFICATION</scope>
</reference>
<dbReference type="GO" id="GO:0005102">
    <property type="term" value="F:signaling receptor binding"/>
    <property type="evidence" value="ECO:0007669"/>
    <property type="project" value="TreeGrafter"/>
</dbReference>
<dbReference type="PANTHER" id="PTHR15751:SF14">
    <property type="entry name" value="HUNTINGTIN-ASSOCIATED PROTEIN 1"/>
    <property type="match status" value="1"/>
</dbReference>
<feature type="coiled-coil region" evidence="5">
    <location>
        <begin position="284"/>
        <end position="311"/>
    </location>
</feature>
<proteinExistence type="inferred from homology"/>
<dbReference type="InterPro" id="IPR022154">
    <property type="entry name" value="TRAK1/2_C"/>
</dbReference>
<feature type="compositionally biased region" description="Low complexity" evidence="6">
    <location>
        <begin position="488"/>
        <end position="499"/>
    </location>
</feature>
<accession>A0A452GFS2</accession>
<dbReference type="InterPro" id="IPR006933">
    <property type="entry name" value="HAP1_N"/>
</dbReference>
<dbReference type="GO" id="GO:0030425">
    <property type="term" value="C:dendrite"/>
    <property type="evidence" value="ECO:0007669"/>
    <property type="project" value="TreeGrafter"/>
</dbReference>
<dbReference type="GO" id="GO:0017022">
    <property type="term" value="F:myosin binding"/>
    <property type="evidence" value="ECO:0007669"/>
    <property type="project" value="TreeGrafter"/>
</dbReference>
<comment type="similarity">
    <text evidence="2">Belongs to the milton family.</text>
</comment>
<evidence type="ECO:0000259" key="7">
    <source>
        <dbReference type="SMART" id="SM01423"/>
    </source>
</evidence>
<feature type="region of interest" description="Disordered" evidence="6">
    <location>
        <begin position="810"/>
        <end position="850"/>
    </location>
</feature>
<evidence type="ECO:0000256" key="5">
    <source>
        <dbReference type="SAM" id="Coils"/>
    </source>
</evidence>
<keyword evidence="4" id="KW-0496">Mitochondrion</keyword>
<feature type="coiled-coil region" evidence="5">
    <location>
        <begin position="337"/>
        <end position="427"/>
    </location>
</feature>
<dbReference type="GO" id="GO:0048311">
    <property type="term" value="P:mitochondrion distribution"/>
    <property type="evidence" value="ECO:0007669"/>
    <property type="project" value="TreeGrafter"/>
</dbReference>
<evidence type="ECO:0000313" key="10">
    <source>
        <dbReference type="Proteomes" id="UP000291020"/>
    </source>
</evidence>
<feature type="coiled-coil region" evidence="5">
    <location>
        <begin position="186"/>
        <end position="241"/>
    </location>
</feature>
<dbReference type="GO" id="GO:0005739">
    <property type="term" value="C:mitochondrion"/>
    <property type="evidence" value="ECO:0007669"/>
    <property type="project" value="UniProtKB-SubCell"/>
</dbReference>
<feature type="domain" description="HAP1 N-terminal" evidence="8">
    <location>
        <begin position="122"/>
        <end position="427"/>
    </location>
</feature>
<reference evidence="10" key="1">
    <citation type="journal article" date="2017" name="PLoS ONE">
        <title>The Agassiz's desert tortoise genome provides a resource for the conservation of a threatened species.</title>
        <authorList>
            <person name="Tollis M."/>
            <person name="DeNardo D.F."/>
            <person name="Cornelius J.A."/>
            <person name="Dolby G.A."/>
            <person name="Edwards T."/>
            <person name="Henen B.T."/>
            <person name="Karl A.E."/>
            <person name="Murphy R.W."/>
            <person name="Kusumi K."/>
        </authorList>
    </citation>
    <scope>NUCLEOTIDE SEQUENCE [LARGE SCALE GENOMIC DNA]</scope>
</reference>
<feature type="domain" description="Trafficking kinesin-binding protein C-terminal" evidence="7">
    <location>
        <begin position="477"/>
        <end position="635"/>
    </location>
</feature>
<evidence type="ECO:0000256" key="4">
    <source>
        <dbReference type="ARBA" id="ARBA00023128"/>
    </source>
</evidence>
<sequence>MAPPNTQLFLPRCGTETGPWDWPGPHRSFLKQGVVPHSPHGSWVPPVTPVKLDASGPRETPSGQSPPAHHSQPSRDSPAASLHHAGQGPKGSAVGRYHDATTITDLCSCGNVPEVEIISLLGEQLPHYTLRADTLFGYEHDDWLHTPLLPPEAPTPLTPQQIEETLKYFLLCSERVGRITKTYHDLDAVTNLLEEKERDLELAARIGQSLLKQNRSLTERNELLEEQLELAKEEVAQLRHEVSMRDDLLHLYTNTVEDSEPATVTATPLRRNESSLSLQQHIQYDLLQQKLRVLEEENQKLRLEATSIATETCQYEDQEQQLMLDCVEQFSEASRHVASLSEELARKTEDTARQQEEISQLLAQIVDLQQKCRMYGVELEELQQHLAATKASQQNLRTEMQDLQEKYAECEGMLHEAQEEIKGLRTRNLPSSSLNRYSLLPLDSLAAEIKGIMRKGADSSSYKRVFETVKVVNQAVKAKSRAESPQNLPSSKPSSTLPSAGCSRVSTPRTSYYGSDSASLALENLESGLGEEKLRGTPGTPGRHDLEAALQRLSARQESHASERSFFETEREQKLNQLAGDVESSSGFLTPNDSILSTGTNYSGSSEHTGGSSFSLGSLSYLPDKLQIVKPLEGSVTLHHWQQLAKPNLGGILDPRPGVLTKDFRQLDVDLEEIYNLNDLEEDEVDLSAFPALAASTPSKAKGCSSVFHSSINNLPQTPSTFTITTCRILHPSKEITMVTPSLYNTVVPSCGPFERLRAAGPMPQALEPGPRAPLGLVMLLLEHGISASVRAGNALAALRAPEPPSWLSPLREQWDSLGGRSQGSSGLAQPFSRAPGLDDGSAAEPSGAQNKSNIFSWNLVEKLKRLRLDKVVARGEASFQGAGESRQPTAALAPTTQL</sequence>
<dbReference type="GO" id="GO:0047496">
    <property type="term" value="P:vesicle transport along microtubule"/>
    <property type="evidence" value="ECO:0007669"/>
    <property type="project" value="TreeGrafter"/>
</dbReference>
<comment type="subcellular location">
    <subcellularLocation>
        <location evidence="1">Mitochondrion</location>
    </subcellularLocation>
</comment>
<keyword evidence="3 5" id="KW-0175">Coiled coil</keyword>
<evidence type="ECO:0000256" key="6">
    <source>
        <dbReference type="SAM" id="MobiDB-lite"/>
    </source>
</evidence>
<dbReference type="Ensembl" id="ENSGAGT00000000432.1">
    <property type="protein sequence ID" value="ENSGAGP00000000387.1"/>
    <property type="gene ID" value="ENSGAGG00000000258.1"/>
</dbReference>
<evidence type="ECO:0000259" key="8">
    <source>
        <dbReference type="SMART" id="SM01424"/>
    </source>
</evidence>
<feature type="compositionally biased region" description="Low complexity" evidence="6">
    <location>
        <begin position="817"/>
        <end position="828"/>
    </location>
</feature>
<dbReference type="GO" id="GO:1904115">
    <property type="term" value="C:axon cytoplasm"/>
    <property type="evidence" value="ECO:0007669"/>
    <property type="project" value="GOC"/>
</dbReference>
<feature type="region of interest" description="Disordered" evidence="6">
    <location>
        <begin position="1"/>
        <end position="95"/>
    </location>
</feature>
<feature type="compositionally biased region" description="Polar residues" evidence="6">
    <location>
        <begin position="504"/>
        <end position="513"/>
    </location>
</feature>
<dbReference type="Pfam" id="PF04849">
    <property type="entry name" value="HAP1_N"/>
    <property type="match status" value="1"/>
</dbReference>
<dbReference type="PANTHER" id="PTHR15751">
    <property type="entry name" value="TRAFFICKING KINESIN-BINDING PROTEIN"/>
    <property type="match status" value="1"/>
</dbReference>
<dbReference type="SMART" id="SM01423">
    <property type="entry name" value="Milton"/>
    <property type="match status" value="1"/>
</dbReference>
<evidence type="ECO:0000256" key="2">
    <source>
        <dbReference type="ARBA" id="ARBA00007007"/>
    </source>
</evidence>
<name>A0A452GFS2_9SAUR</name>
<reference evidence="9" key="2">
    <citation type="submission" date="2025-08" db="UniProtKB">
        <authorList>
            <consortium name="Ensembl"/>
        </authorList>
    </citation>
    <scope>IDENTIFICATION</scope>
</reference>
<evidence type="ECO:0000256" key="3">
    <source>
        <dbReference type="ARBA" id="ARBA00023054"/>
    </source>
</evidence>
<feature type="compositionally biased region" description="Basic and acidic residues" evidence="6">
    <location>
        <begin position="555"/>
        <end position="572"/>
    </location>
</feature>
<organism evidence="9 10">
    <name type="scientific">Gopherus agassizii</name>
    <name type="common">Agassiz's desert tortoise</name>
    <dbReference type="NCBI Taxonomy" id="38772"/>
    <lineage>
        <taxon>Eukaryota</taxon>
        <taxon>Metazoa</taxon>
        <taxon>Chordata</taxon>
        <taxon>Craniata</taxon>
        <taxon>Vertebrata</taxon>
        <taxon>Euteleostomi</taxon>
        <taxon>Archelosauria</taxon>
        <taxon>Testudinata</taxon>
        <taxon>Testudines</taxon>
        <taxon>Cryptodira</taxon>
        <taxon>Durocryptodira</taxon>
        <taxon>Testudinoidea</taxon>
        <taxon>Testudinidae</taxon>
        <taxon>Gopherus</taxon>
    </lineage>
</organism>